<dbReference type="Proteomes" id="UP001621714">
    <property type="component" value="Unassembled WGS sequence"/>
</dbReference>
<evidence type="ECO:0000256" key="1">
    <source>
        <dbReference type="ARBA" id="ARBA00004418"/>
    </source>
</evidence>
<keyword evidence="7" id="KW-1185">Reference proteome</keyword>
<evidence type="ECO:0000256" key="5">
    <source>
        <dbReference type="ARBA" id="ARBA00022764"/>
    </source>
</evidence>
<proteinExistence type="inferred from homology"/>
<keyword evidence="4" id="KW-0732">Signal</keyword>
<evidence type="ECO:0000256" key="4">
    <source>
        <dbReference type="ARBA" id="ARBA00022729"/>
    </source>
</evidence>
<dbReference type="PANTHER" id="PTHR30006">
    <property type="entry name" value="THIAMINE-BINDING PERIPLASMIC PROTEIN-RELATED"/>
    <property type="match status" value="1"/>
</dbReference>
<keyword evidence="5" id="KW-0574">Periplasm</keyword>
<evidence type="ECO:0000256" key="3">
    <source>
        <dbReference type="ARBA" id="ARBA00022448"/>
    </source>
</evidence>
<gene>
    <name evidence="6" type="primary">thiB</name>
    <name evidence="6" type="ORF">V6U78_02795</name>
</gene>
<comment type="similarity">
    <text evidence="2">Belongs to the bacterial solute-binding protein 1 family.</text>
</comment>
<comment type="caution">
    <text evidence="6">The sequence shown here is derived from an EMBL/GenBank/DDBJ whole genome shotgun (WGS) entry which is preliminary data.</text>
</comment>
<keyword evidence="3" id="KW-0813">Transport</keyword>
<dbReference type="NCBIfam" id="TIGR01276">
    <property type="entry name" value="thiB"/>
    <property type="match status" value="1"/>
</dbReference>
<sequence length="345" mass="39348">MFTTFVMPSLPRRLVVFFGLILLALSTSISFSHADERPLLRVFTYGSMTSDWGPGPALKARFEAECQCRVEYNSSEDGVSLLNRLRLEGQRTRADVILGLDTGLIPEAERLGLTQPHQLALESFRLQDNLAWDHPHFIPFDQGYFAFVYHRQRTPHPVTSLEALLNSDARIIYQDPRTSTPGLGLLIWIQQVYGDQAPEAWRRLAERTVTVTSGWSDAYSLFLAGEADYVLSYSTSPAYHWLEEQDFNYQAVLMEEGHPRQIEVAAISRWSQNPDLARDFLAFLLSPSTQAELPLGNWMLPVIDDVVLPDAFEALIQPEPLVITPEELDQQRSRWIRIWRTAVSR</sequence>
<dbReference type="InterPro" id="IPR005967">
    <property type="entry name" value="ThiB"/>
</dbReference>
<dbReference type="Gene3D" id="3.40.190.10">
    <property type="entry name" value="Periplasmic binding protein-like II"/>
    <property type="match status" value="2"/>
</dbReference>
<evidence type="ECO:0000256" key="2">
    <source>
        <dbReference type="ARBA" id="ARBA00008520"/>
    </source>
</evidence>
<evidence type="ECO:0000313" key="7">
    <source>
        <dbReference type="Proteomes" id="UP001621714"/>
    </source>
</evidence>
<dbReference type="NCBIfam" id="TIGR01254">
    <property type="entry name" value="sfuA"/>
    <property type="match status" value="1"/>
</dbReference>
<accession>A0ABW8PVS5</accession>
<dbReference type="InterPro" id="IPR005948">
    <property type="entry name" value="ThiB-like"/>
</dbReference>
<dbReference type="RefSeq" id="WP_405336962.1">
    <property type="nucleotide sequence ID" value="NZ_JBANFI010000001.1"/>
</dbReference>
<dbReference type="EMBL" id="JBANFI010000001">
    <property type="protein sequence ID" value="MFK7159964.1"/>
    <property type="molecule type" value="Genomic_DNA"/>
</dbReference>
<evidence type="ECO:0000313" key="6">
    <source>
        <dbReference type="EMBL" id="MFK7159964.1"/>
    </source>
</evidence>
<dbReference type="PANTHER" id="PTHR30006:SF3">
    <property type="entry name" value="THIAMINE-BINDING PERIPLASMIC PROTEIN"/>
    <property type="match status" value="1"/>
</dbReference>
<name>A0ABW8PVS5_9GAMM</name>
<comment type="subcellular location">
    <subcellularLocation>
        <location evidence="1">Periplasm</location>
    </subcellularLocation>
</comment>
<organism evidence="6 7">
    <name type="scientific">Marinospirillum alkalitolerans</name>
    <dbReference type="NCBI Taxonomy" id="3123374"/>
    <lineage>
        <taxon>Bacteria</taxon>
        <taxon>Pseudomonadati</taxon>
        <taxon>Pseudomonadota</taxon>
        <taxon>Gammaproteobacteria</taxon>
        <taxon>Oceanospirillales</taxon>
        <taxon>Oceanospirillaceae</taxon>
        <taxon>Marinospirillum</taxon>
    </lineage>
</organism>
<dbReference type="Pfam" id="PF13531">
    <property type="entry name" value="SBP_bac_11"/>
    <property type="match status" value="1"/>
</dbReference>
<reference evidence="6 7" key="1">
    <citation type="submission" date="2024-02" db="EMBL/GenBank/DDBJ databases">
        <title>Marinospirillum sp. MEB 164 isolated from Lonar lake sediment.</title>
        <authorList>
            <person name="Joshi A."/>
            <person name="Thite S."/>
        </authorList>
    </citation>
    <scope>NUCLEOTIDE SEQUENCE [LARGE SCALE GENOMIC DNA]</scope>
    <source>
        <strain evidence="6 7">MEB164</strain>
    </source>
</reference>
<dbReference type="CDD" id="cd13545">
    <property type="entry name" value="PBP2_TbpA"/>
    <property type="match status" value="1"/>
</dbReference>
<protein>
    <submittedName>
        <fullName evidence="6">Thiamine ABC transporter substrate binding subunit</fullName>
    </submittedName>
</protein>
<dbReference type="SUPFAM" id="SSF53850">
    <property type="entry name" value="Periplasmic binding protein-like II"/>
    <property type="match status" value="1"/>
</dbReference>